<dbReference type="GO" id="GO:0048038">
    <property type="term" value="F:quinone binding"/>
    <property type="evidence" value="ECO:0007669"/>
    <property type="project" value="UniProtKB-KW"/>
</dbReference>
<evidence type="ECO:0000256" key="3">
    <source>
        <dbReference type="RuleBase" id="RU004464"/>
    </source>
</evidence>
<dbReference type="InterPro" id="IPR006137">
    <property type="entry name" value="NADH_UbQ_OxRdtase-like_20kDa"/>
</dbReference>
<keyword evidence="3" id="KW-0004">4Fe-4S</keyword>
<evidence type="ECO:0000313" key="5">
    <source>
        <dbReference type="EMBL" id="BDU50726.1"/>
    </source>
</evidence>
<dbReference type="EMBL" id="AP027059">
    <property type="protein sequence ID" value="BDU50726.1"/>
    <property type="molecule type" value="Genomic_DNA"/>
</dbReference>
<dbReference type="PANTHER" id="PTHR11995:SF14">
    <property type="entry name" value="NADH DEHYDROGENASE [UBIQUINONE] IRON-SULFUR PROTEIN 7, MITOCHONDRIAL"/>
    <property type="match status" value="1"/>
</dbReference>
<accession>A0AAU9D423</accession>
<dbReference type="GO" id="GO:0051539">
    <property type="term" value="F:4 iron, 4 sulfur cluster binding"/>
    <property type="evidence" value="ECO:0007669"/>
    <property type="project" value="UniProtKB-KW"/>
</dbReference>
<organism evidence="5 6">
    <name type="scientific">Haliovirga abyssi</name>
    <dbReference type="NCBI Taxonomy" id="2996794"/>
    <lineage>
        <taxon>Bacteria</taxon>
        <taxon>Fusobacteriati</taxon>
        <taxon>Fusobacteriota</taxon>
        <taxon>Fusobacteriia</taxon>
        <taxon>Fusobacteriales</taxon>
        <taxon>Haliovirgaceae</taxon>
        <taxon>Haliovirga</taxon>
    </lineage>
</organism>
<dbReference type="SUPFAM" id="SSF56770">
    <property type="entry name" value="HydA/Nqo6-like"/>
    <property type="match status" value="1"/>
</dbReference>
<dbReference type="Proteomes" id="UP001321582">
    <property type="component" value="Chromosome"/>
</dbReference>
<evidence type="ECO:0000313" key="6">
    <source>
        <dbReference type="Proteomes" id="UP001321582"/>
    </source>
</evidence>
<sequence>MVLDEKDRKTWEELGDFFRGKSMWMMHFCTGCGAIELPPAMTSRFDMERIGMGPMATPRQSDVLLVTGYLSAKTLRRVIYSYEQMLNPKYVIGFGSCTLNGGVYYDSYSTINKLDNYIPVDVFVAGCMPRPEAVMNAFKDLMDKIKAGTANGWKKYQENKEWYEENQKLALGEVDVKDEFHE</sequence>
<comment type="similarity">
    <text evidence="1 3">Belongs to the complex I 20 kDa subunit family.</text>
</comment>
<keyword evidence="3" id="KW-0479">Metal-binding</keyword>
<dbReference type="GO" id="GO:0046872">
    <property type="term" value="F:metal ion binding"/>
    <property type="evidence" value="ECO:0007669"/>
    <property type="project" value="UniProtKB-KW"/>
</dbReference>
<reference evidence="5 6" key="1">
    <citation type="submission" date="2022-11" db="EMBL/GenBank/DDBJ databases">
        <title>Haliovirga abyssi gen. nov., sp. nov., a mesophilic fermentative bacterium isolated from the Iheya North hydrothermal field and the proposal of Haliovirgaceae fam. nov.</title>
        <authorList>
            <person name="Miyazaki U."/>
            <person name="Tame A."/>
            <person name="Miyazaki J."/>
            <person name="Takai K."/>
            <person name="Sawayama S."/>
            <person name="Kitajima M."/>
            <person name="Okamoto A."/>
            <person name="Nakagawa S."/>
        </authorList>
    </citation>
    <scope>NUCLEOTIDE SEQUENCE [LARGE SCALE GENOMIC DNA]</scope>
    <source>
        <strain evidence="5 6">IC12</strain>
    </source>
</reference>
<dbReference type="GO" id="GO:0009060">
    <property type="term" value="P:aerobic respiration"/>
    <property type="evidence" value="ECO:0007669"/>
    <property type="project" value="TreeGrafter"/>
</dbReference>
<keyword evidence="3" id="KW-0411">Iron-sulfur</keyword>
<dbReference type="Pfam" id="PF01058">
    <property type="entry name" value="Oxidored_q6"/>
    <property type="match status" value="1"/>
</dbReference>
<protein>
    <submittedName>
        <fullName evidence="5">NADH dehydrogenase subunit B</fullName>
    </submittedName>
</protein>
<dbReference type="NCBIfam" id="NF005012">
    <property type="entry name" value="PRK06411.1"/>
    <property type="match status" value="1"/>
</dbReference>
<dbReference type="PANTHER" id="PTHR11995">
    <property type="entry name" value="NADH DEHYDROGENASE"/>
    <property type="match status" value="1"/>
</dbReference>
<feature type="domain" description="NADH:ubiquinone oxidoreductase-like 20kDa subunit" evidence="4">
    <location>
        <begin position="29"/>
        <end position="140"/>
    </location>
</feature>
<dbReference type="InterPro" id="IPR006138">
    <property type="entry name" value="NADH_UQ_OxRdtase_20Kd_su"/>
</dbReference>
<dbReference type="KEGG" id="haby:HLVA_12950"/>
<keyword evidence="3" id="KW-0408">Iron</keyword>
<gene>
    <name evidence="5" type="ORF">HLVA_12950</name>
</gene>
<dbReference type="GO" id="GO:0045271">
    <property type="term" value="C:respiratory chain complex I"/>
    <property type="evidence" value="ECO:0007669"/>
    <property type="project" value="TreeGrafter"/>
</dbReference>
<proteinExistence type="inferred from homology"/>
<dbReference type="GO" id="GO:0015990">
    <property type="term" value="P:electron transport coupled proton transport"/>
    <property type="evidence" value="ECO:0007669"/>
    <property type="project" value="TreeGrafter"/>
</dbReference>
<keyword evidence="3" id="KW-0520">NAD</keyword>
<evidence type="ECO:0000256" key="2">
    <source>
        <dbReference type="ARBA" id="ARBA00022719"/>
    </source>
</evidence>
<name>A0AAU9D423_9FUSO</name>
<dbReference type="Gene3D" id="3.40.50.12280">
    <property type="match status" value="1"/>
</dbReference>
<keyword evidence="6" id="KW-1185">Reference proteome</keyword>
<keyword evidence="2" id="KW-0874">Quinone</keyword>
<evidence type="ECO:0000256" key="1">
    <source>
        <dbReference type="ARBA" id="ARBA00009173"/>
    </source>
</evidence>
<dbReference type="GO" id="GO:0008137">
    <property type="term" value="F:NADH dehydrogenase (ubiquinone) activity"/>
    <property type="evidence" value="ECO:0007669"/>
    <property type="project" value="InterPro"/>
</dbReference>
<dbReference type="AlphaFoldDB" id="A0AAU9D423"/>
<dbReference type="NCBIfam" id="TIGR01957">
    <property type="entry name" value="nuoB_fam"/>
    <property type="match status" value="1"/>
</dbReference>
<dbReference type="RefSeq" id="WP_307903583.1">
    <property type="nucleotide sequence ID" value="NZ_AP027059.1"/>
</dbReference>
<evidence type="ECO:0000259" key="4">
    <source>
        <dbReference type="Pfam" id="PF01058"/>
    </source>
</evidence>